<dbReference type="InterPro" id="IPR036779">
    <property type="entry name" value="LysM_dom_sf"/>
</dbReference>
<dbReference type="Pfam" id="PF01476">
    <property type="entry name" value="LysM"/>
    <property type="match status" value="1"/>
</dbReference>
<dbReference type="SMART" id="SM01208">
    <property type="entry name" value="G5"/>
    <property type="match status" value="1"/>
</dbReference>
<dbReference type="Pfam" id="PF01551">
    <property type="entry name" value="Peptidase_M23"/>
    <property type="match status" value="1"/>
</dbReference>
<dbReference type="InterPro" id="IPR011098">
    <property type="entry name" value="G5_dom"/>
</dbReference>
<dbReference type="KEGG" id="amij:EQM06_00205"/>
<gene>
    <name evidence="6" type="ORF">EQM06_00205</name>
</gene>
<feature type="compositionally biased region" description="Basic residues" evidence="2">
    <location>
        <begin position="117"/>
        <end position="126"/>
    </location>
</feature>
<dbReference type="PROSITE" id="PS51109">
    <property type="entry name" value="G5"/>
    <property type="match status" value="1"/>
</dbReference>
<evidence type="ECO:0000259" key="5">
    <source>
        <dbReference type="PROSITE" id="PS51782"/>
    </source>
</evidence>
<dbReference type="InterPro" id="IPR016047">
    <property type="entry name" value="M23ase_b-sheet_dom"/>
</dbReference>
<evidence type="ECO:0000256" key="3">
    <source>
        <dbReference type="SAM" id="Phobius"/>
    </source>
</evidence>
<feature type="region of interest" description="Disordered" evidence="2">
    <location>
        <begin position="1"/>
        <end position="25"/>
    </location>
</feature>
<dbReference type="Gene3D" id="2.20.230.10">
    <property type="entry name" value="Resuscitation-promoting factor rpfb"/>
    <property type="match status" value="1"/>
</dbReference>
<dbReference type="GO" id="GO:0004222">
    <property type="term" value="F:metalloendopeptidase activity"/>
    <property type="evidence" value="ECO:0007669"/>
    <property type="project" value="TreeGrafter"/>
</dbReference>
<feature type="compositionally biased region" description="Basic and acidic residues" evidence="2">
    <location>
        <begin position="1"/>
        <end position="14"/>
    </location>
</feature>
<dbReference type="Gene3D" id="2.70.70.10">
    <property type="entry name" value="Glucose Permease (Domain IIA)"/>
    <property type="match status" value="1"/>
</dbReference>
<dbReference type="PROSITE" id="PS51782">
    <property type="entry name" value="LYSM"/>
    <property type="match status" value="1"/>
</dbReference>
<dbReference type="OrthoDB" id="5623881at2"/>
<sequence>MAKFFEEDVKESQKKKSSKAVQAAEKLQSGQVKTTKEKLETRRTTFLDKIADWIAYAEHGTGRFFIAFGEAIRHLFYCMECEIVDSARSVEEGIYAAQRTLKNKINDYYSENPDKGQKRHRQKRKRMRQFIQTKHSLAEKEKTASAKMVRLINHMDRKNEQLANKTTGLVKKGNRRFNLAREWAEINKRKLLTHFSMVVIIAICGVAVFNHYTAYEYSYNGRTLGVVKKQEDVLKIVDIVSEQLSKEHNAEISIDKDQDIAFKRIITADKQIDDTEEVLKRLTYMRNMNAKAYGIYVDDIRVAIVDSEKTAKDILKTIQSDYLTTAGEVEYEHVGFKQKIRIKQIDTKLGRIQNIDAVMQKLLTGAVSQQVHTVVPGDTLSGIAGMYDMSTSELREANPTINPEKLSIGQQIILTKPAPMVTVRTVEVATYPEAIPYETEYKDTDTLYKGETSTEVSGVEGTRSVTARITRENGTQIAAVVLSSETLSNPTTEVVLRGTKVRPATVGTGNLRYPVSNFRLSSKFGPRWGRMHYGLDLACPVGTKVNASDGGTVIFSGYSGSYGYVVKINHGNGMVTLYAHCSKLLVKKGDKVYQGQQIALSGNTGRSTGPHCHFQVEINGVPKNPLNYL</sequence>
<evidence type="ECO:0000313" key="7">
    <source>
        <dbReference type="Proteomes" id="UP000287601"/>
    </source>
</evidence>
<organism evidence="6 7">
    <name type="scientific">Aminipila luticellarii</name>
    <dbReference type="NCBI Taxonomy" id="2507160"/>
    <lineage>
        <taxon>Bacteria</taxon>
        <taxon>Bacillati</taxon>
        <taxon>Bacillota</taxon>
        <taxon>Clostridia</taxon>
        <taxon>Peptostreptococcales</taxon>
        <taxon>Anaerovoracaceae</taxon>
        <taxon>Aminipila</taxon>
    </lineage>
</organism>
<dbReference type="Proteomes" id="UP000287601">
    <property type="component" value="Chromosome"/>
</dbReference>
<dbReference type="SUPFAM" id="SSF51261">
    <property type="entry name" value="Duplicated hybrid motif"/>
    <property type="match status" value="1"/>
</dbReference>
<feature type="region of interest" description="Disordered" evidence="2">
    <location>
        <begin position="107"/>
        <end position="126"/>
    </location>
</feature>
<dbReference type="EMBL" id="CP035281">
    <property type="protein sequence ID" value="QAT41769.1"/>
    <property type="molecule type" value="Genomic_DNA"/>
</dbReference>
<dbReference type="CDD" id="cd12797">
    <property type="entry name" value="M23_peptidase"/>
    <property type="match status" value="1"/>
</dbReference>
<evidence type="ECO:0000256" key="2">
    <source>
        <dbReference type="SAM" id="MobiDB-lite"/>
    </source>
</evidence>
<dbReference type="AlphaFoldDB" id="A0A410PSA0"/>
<keyword evidence="3" id="KW-1133">Transmembrane helix</keyword>
<protein>
    <submittedName>
        <fullName evidence="6">M23 family metallopeptidase</fullName>
    </submittedName>
</protein>
<dbReference type="SUPFAM" id="SSF54106">
    <property type="entry name" value="LysM domain"/>
    <property type="match status" value="1"/>
</dbReference>
<dbReference type="SMART" id="SM00257">
    <property type="entry name" value="LysM"/>
    <property type="match status" value="1"/>
</dbReference>
<keyword evidence="3" id="KW-0472">Membrane</keyword>
<dbReference type="PANTHER" id="PTHR21666:SF270">
    <property type="entry name" value="MUREIN HYDROLASE ACTIVATOR ENVC"/>
    <property type="match status" value="1"/>
</dbReference>
<keyword evidence="1" id="KW-0732">Signal</keyword>
<accession>A0A410PSA0</accession>
<keyword evidence="3" id="KW-0812">Transmembrane</keyword>
<dbReference type="Pfam" id="PF07501">
    <property type="entry name" value="G5"/>
    <property type="match status" value="1"/>
</dbReference>
<feature type="transmembrane region" description="Helical" evidence="3">
    <location>
        <begin position="191"/>
        <end position="212"/>
    </location>
</feature>
<name>A0A410PSA0_9FIRM</name>
<keyword evidence="7" id="KW-1185">Reference proteome</keyword>
<dbReference type="InterPro" id="IPR018392">
    <property type="entry name" value="LysM"/>
</dbReference>
<dbReference type="InterPro" id="IPR050570">
    <property type="entry name" value="Cell_wall_metabolism_enzyme"/>
</dbReference>
<dbReference type="RefSeq" id="WP_128744423.1">
    <property type="nucleotide sequence ID" value="NZ_CP035281.1"/>
</dbReference>
<proteinExistence type="predicted"/>
<feature type="domain" description="G5" evidence="4">
    <location>
        <begin position="421"/>
        <end position="501"/>
    </location>
</feature>
<dbReference type="CDD" id="cd00118">
    <property type="entry name" value="LysM"/>
    <property type="match status" value="1"/>
</dbReference>
<reference evidence="6 7" key="1">
    <citation type="submission" date="2019-01" db="EMBL/GenBank/DDBJ databases">
        <title>Draft genomes of a novel of Aminipila strains.</title>
        <authorList>
            <person name="Ma S."/>
        </authorList>
    </citation>
    <scope>NUCLEOTIDE SEQUENCE [LARGE SCALE GENOMIC DNA]</scope>
    <source>
        <strain evidence="7">JN-39</strain>
    </source>
</reference>
<dbReference type="InterPro" id="IPR011055">
    <property type="entry name" value="Dup_hybrid_motif"/>
</dbReference>
<feature type="domain" description="LysM" evidence="5">
    <location>
        <begin position="370"/>
        <end position="414"/>
    </location>
</feature>
<evidence type="ECO:0000259" key="4">
    <source>
        <dbReference type="PROSITE" id="PS51109"/>
    </source>
</evidence>
<dbReference type="Gene3D" id="3.10.350.10">
    <property type="entry name" value="LysM domain"/>
    <property type="match status" value="1"/>
</dbReference>
<evidence type="ECO:0000313" key="6">
    <source>
        <dbReference type="EMBL" id="QAT41769.1"/>
    </source>
</evidence>
<evidence type="ECO:0000256" key="1">
    <source>
        <dbReference type="ARBA" id="ARBA00022729"/>
    </source>
</evidence>
<dbReference type="PANTHER" id="PTHR21666">
    <property type="entry name" value="PEPTIDASE-RELATED"/>
    <property type="match status" value="1"/>
</dbReference>